<reference evidence="6" key="1">
    <citation type="submission" date="2017-02" db="UniProtKB">
        <authorList>
            <consortium name="WormBaseParasite"/>
        </authorList>
    </citation>
    <scope>IDENTIFICATION</scope>
</reference>
<reference evidence="4 5" key="2">
    <citation type="submission" date="2018-11" db="EMBL/GenBank/DDBJ databases">
        <authorList>
            <consortium name="Pathogen Informatics"/>
        </authorList>
    </citation>
    <scope>NUCLEOTIDE SEQUENCE [LARGE SCALE GENOMIC DNA]</scope>
</reference>
<keyword evidence="1" id="KW-0863">Zinc-finger</keyword>
<feature type="compositionally biased region" description="Basic and acidic residues" evidence="2">
    <location>
        <begin position="256"/>
        <end position="268"/>
    </location>
</feature>
<protein>
    <submittedName>
        <fullName evidence="6">C2H2-type domain-containing protein</fullName>
    </submittedName>
</protein>
<proteinExistence type="predicted"/>
<dbReference type="InterPro" id="IPR052797">
    <property type="entry name" value="RegFact_GeneExpr_CellDeath"/>
</dbReference>
<gene>
    <name evidence="4" type="ORF">BPAG_LOCUS13336</name>
</gene>
<feature type="region of interest" description="Disordered" evidence="2">
    <location>
        <begin position="223"/>
        <end position="379"/>
    </location>
</feature>
<feature type="domain" description="C2H2-type" evidence="3">
    <location>
        <begin position="422"/>
        <end position="445"/>
    </location>
</feature>
<dbReference type="SMART" id="SM00355">
    <property type="entry name" value="ZnF_C2H2"/>
    <property type="match status" value="2"/>
</dbReference>
<evidence type="ECO:0000313" key="6">
    <source>
        <dbReference type="WBParaSite" id="BPAG_0001340801-mRNA-1"/>
    </source>
</evidence>
<dbReference type="InterPro" id="IPR013087">
    <property type="entry name" value="Znf_C2H2_type"/>
</dbReference>
<evidence type="ECO:0000313" key="4">
    <source>
        <dbReference type="EMBL" id="VDN94521.1"/>
    </source>
</evidence>
<keyword evidence="5" id="KW-1185">Reference proteome</keyword>
<dbReference type="GO" id="GO:0008270">
    <property type="term" value="F:zinc ion binding"/>
    <property type="evidence" value="ECO:0007669"/>
    <property type="project" value="UniProtKB-KW"/>
</dbReference>
<feature type="compositionally biased region" description="Basic residues" evidence="2">
    <location>
        <begin position="281"/>
        <end position="290"/>
    </location>
</feature>
<keyword evidence="1" id="KW-0862">Zinc</keyword>
<evidence type="ECO:0000256" key="2">
    <source>
        <dbReference type="SAM" id="MobiDB-lite"/>
    </source>
</evidence>
<dbReference type="PROSITE" id="PS50157">
    <property type="entry name" value="ZINC_FINGER_C2H2_2"/>
    <property type="match status" value="1"/>
</dbReference>
<feature type="compositionally biased region" description="Polar residues" evidence="2">
    <location>
        <begin position="245"/>
        <end position="255"/>
    </location>
</feature>
<dbReference type="Proteomes" id="UP000278627">
    <property type="component" value="Unassembled WGS sequence"/>
</dbReference>
<evidence type="ECO:0000256" key="1">
    <source>
        <dbReference type="PROSITE-ProRule" id="PRU00042"/>
    </source>
</evidence>
<dbReference type="PANTHER" id="PTHR33936:SF25">
    <property type="entry name" value="C2H2-TYPE DOMAIN-CONTAINING PROTEIN"/>
    <property type="match status" value="1"/>
</dbReference>
<evidence type="ECO:0000259" key="3">
    <source>
        <dbReference type="PROSITE" id="PS50157"/>
    </source>
</evidence>
<keyword evidence="1" id="KW-0479">Metal-binding</keyword>
<dbReference type="PROSITE" id="PS00028">
    <property type="entry name" value="ZINC_FINGER_C2H2_1"/>
    <property type="match status" value="1"/>
</dbReference>
<dbReference type="PANTHER" id="PTHR33936">
    <property type="entry name" value="PROTEIN CBG17840"/>
    <property type="match status" value="1"/>
</dbReference>
<dbReference type="EMBL" id="UZAD01013379">
    <property type="protein sequence ID" value="VDN94521.1"/>
    <property type="molecule type" value="Genomic_DNA"/>
</dbReference>
<sequence length="821" mass="94208">WIVDDFDNRLFPHSCAYFCHCRHIATSKNETNKQFGEKQTLLAPSVYCRVRSLLMLNPKFVSCRWLEERVWCRCMIGRMQQASGTIEKEVTGGELESVVMEEDYLYETMDPANGSHIERGQTTGDDAYSDGPPACEVYETIDESNGINPPLENAAGSYDAYRLGSSFTTRATLPPHAKVMMLMKSNTPGEKPRLVKLEPVENPSKPDFRFAFETLRKCVKKSTPVQIPRTRKRRIIQPVMKKNKNTVNPSETRQMTARDERKDLKSEPTSDEESIESERNRRPRRPHKAPQRYGDYIDETNRDAAHLNLSDISGFEPEAKGSGEGERSRRSHSAGMRKSSDGNLSEGQEETNEEGEDDNENEFFEDEEMVDVEGREEEERLHEFRVWNRGKTCACKKHWFQTAEGIKKDGNQKSVGGQKRKLQCDRCNRYFANHNSMNAHRFKVHRVVIRASVKCPGCEHRATTIHTLNEHVADEHGIKLQYVKRKFKNTGEFQNYLDDLAVTRNMGFVLHRKSENKRQLYCNRSGAIRVSKGGSLRNRPRKGTAKIGAMCPAHLFYTECDDGSIEVNGQLTHFGHALDPRFVFPATSSEKVSARVRLTRPKRDLLHRSVPVDLQDHNKSAGSDDGSFINVDNDNTSGFGEGRAHHRGESEIALEERYGPLHPNSDEIDIRMKNIDRLCSFLFDNVSEQLYRLNDETMDMVLRALRTTQNSISNLNSMMIQIKEGDPDVVQKFQRRGPGSRYAQWLPSFANIPDRIRTDSTSSRQQRRQMYDTEDYDEDTVYYRQVPLRTTDEYENVYVVDEGQVETAGEVETGEEYYGTY</sequence>
<dbReference type="AlphaFoldDB" id="A0A0N4TWT6"/>
<feature type="compositionally biased region" description="Basic and acidic residues" evidence="2">
    <location>
        <begin position="317"/>
        <end position="328"/>
    </location>
</feature>
<dbReference type="Gene3D" id="3.30.160.60">
    <property type="entry name" value="Classic Zinc Finger"/>
    <property type="match status" value="1"/>
</dbReference>
<name>A0A0N4TWT6_BRUPA</name>
<dbReference type="WBParaSite" id="BPAG_0001340801-mRNA-1">
    <property type="protein sequence ID" value="BPAG_0001340801-mRNA-1"/>
    <property type="gene ID" value="BPAG_0001340801"/>
</dbReference>
<feature type="compositionally biased region" description="Acidic residues" evidence="2">
    <location>
        <begin position="347"/>
        <end position="376"/>
    </location>
</feature>
<organism evidence="6">
    <name type="scientific">Brugia pahangi</name>
    <name type="common">Filarial nematode worm</name>
    <dbReference type="NCBI Taxonomy" id="6280"/>
    <lineage>
        <taxon>Eukaryota</taxon>
        <taxon>Metazoa</taxon>
        <taxon>Ecdysozoa</taxon>
        <taxon>Nematoda</taxon>
        <taxon>Chromadorea</taxon>
        <taxon>Rhabditida</taxon>
        <taxon>Spirurina</taxon>
        <taxon>Spiruromorpha</taxon>
        <taxon>Filarioidea</taxon>
        <taxon>Onchocercidae</taxon>
        <taxon>Brugia</taxon>
    </lineage>
</organism>
<accession>A0A0N4TWT6</accession>
<evidence type="ECO:0000313" key="5">
    <source>
        <dbReference type="Proteomes" id="UP000278627"/>
    </source>
</evidence>